<dbReference type="Proteomes" id="UP000030853">
    <property type="component" value="Unassembled WGS sequence"/>
</dbReference>
<dbReference type="PANTHER" id="PTHR30126:SF2">
    <property type="entry name" value="HTH-TYPE TRANSCRIPTIONAL REGULATOR YJIE"/>
    <property type="match status" value="1"/>
</dbReference>
<dbReference type="SUPFAM" id="SSF46785">
    <property type="entry name" value="Winged helix' DNA-binding domain"/>
    <property type="match status" value="1"/>
</dbReference>
<evidence type="ECO:0000256" key="1">
    <source>
        <dbReference type="ARBA" id="ARBA00009437"/>
    </source>
</evidence>
<organism evidence="6 7">
    <name type="scientific">Pantoea rodasii</name>
    <dbReference type="NCBI Taxonomy" id="1076549"/>
    <lineage>
        <taxon>Bacteria</taxon>
        <taxon>Pseudomonadati</taxon>
        <taxon>Pseudomonadota</taxon>
        <taxon>Gammaproteobacteria</taxon>
        <taxon>Enterobacterales</taxon>
        <taxon>Erwiniaceae</taxon>
        <taxon>Pantoea</taxon>
    </lineage>
</organism>
<comment type="similarity">
    <text evidence="1">Belongs to the LysR transcriptional regulatory family.</text>
</comment>
<proteinExistence type="inferred from homology"/>
<keyword evidence="2" id="KW-0805">Transcription regulation</keyword>
<sequence>MLSNLEVKWLYDVIALEEYRSFTLAAEKRNISQSSFSRRIQALESTLGFSVFNRNVNPPQLTAQGRIFVGYARNMLDDMDFQISRIKGEDKLKQSIRIDAAPSLSVLLLPDILADYRDSPDKVFFVESINVNDAVFNLKEGKSDFILSFYNEELMNYPFINHKIFDSALHLVSPCDAHGKPIFSINGDTLPLVKYANDSYMGRQVNQVIDRIPNTTFILTFVSSMSELLKRMILKGDAVGWLPDYSIQRELEERRLAIMDHSLSLKISAYVYRSGARLNLTAERFWRYVKERKIGS</sequence>
<dbReference type="Gene3D" id="3.40.190.290">
    <property type="match status" value="1"/>
</dbReference>
<protein>
    <submittedName>
        <fullName evidence="6">Cell density-dependent motility repressor</fullName>
    </submittedName>
</protein>
<dbReference type="InterPro" id="IPR036390">
    <property type="entry name" value="WH_DNA-bd_sf"/>
</dbReference>
<dbReference type="PRINTS" id="PR00039">
    <property type="entry name" value="HTHLYSR"/>
</dbReference>
<accession>A0A0B1R218</accession>
<dbReference type="RefSeq" id="WP_039333924.1">
    <property type="nucleotide sequence ID" value="NZ_JTJJ01000072.1"/>
</dbReference>
<dbReference type="AlphaFoldDB" id="A0A0B1R218"/>
<evidence type="ECO:0000313" key="6">
    <source>
        <dbReference type="EMBL" id="KHJ66654.1"/>
    </source>
</evidence>
<dbReference type="GO" id="GO:0000976">
    <property type="term" value="F:transcription cis-regulatory region binding"/>
    <property type="evidence" value="ECO:0007669"/>
    <property type="project" value="TreeGrafter"/>
</dbReference>
<dbReference type="InterPro" id="IPR036388">
    <property type="entry name" value="WH-like_DNA-bd_sf"/>
</dbReference>
<dbReference type="CDD" id="cd05466">
    <property type="entry name" value="PBP2_LTTR_substrate"/>
    <property type="match status" value="1"/>
</dbReference>
<evidence type="ECO:0000256" key="2">
    <source>
        <dbReference type="ARBA" id="ARBA00023015"/>
    </source>
</evidence>
<gene>
    <name evidence="6" type="ORF">QU24_18275</name>
</gene>
<feature type="domain" description="HTH lysR-type" evidence="5">
    <location>
        <begin position="5"/>
        <end position="62"/>
    </location>
</feature>
<reference evidence="6 7" key="1">
    <citation type="submission" date="2014-11" db="EMBL/GenBank/DDBJ databases">
        <title>Genome sequencing of Pantoea rodasii ND03.</title>
        <authorList>
            <person name="Muhamad Yunos N.Y."/>
            <person name="Chan K.-G."/>
        </authorList>
    </citation>
    <scope>NUCLEOTIDE SEQUENCE [LARGE SCALE GENOMIC DNA]</scope>
    <source>
        <strain evidence="6 7">ND03</strain>
    </source>
</reference>
<dbReference type="SUPFAM" id="SSF53850">
    <property type="entry name" value="Periplasmic binding protein-like II"/>
    <property type="match status" value="1"/>
</dbReference>
<comment type="caution">
    <text evidence="6">The sequence shown here is derived from an EMBL/GenBank/DDBJ whole genome shotgun (WGS) entry which is preliminary data.</text>
</comment>
<dbReference type="InterPro" id="IPR005119">
    <property type="entry name" value="LysR_subst-bd"/>
</dbReference>
<dbReference type="Pfam" id="PF03466">
    <property type="entry name" value="LysR_substrate"/>
    <property type="match status" value="1"/>
</dbReference>
<dbReference type="InterPro" id="IPR000847">
    <property type="entry name" value="LysR_HTH_N"/>
</dbReference>
<name>A0A0B1R218_9GAMM</name>
<dbReference type="GO" id="GO:0003700">
    <property type="term" value="F:DNA-binding transcription factor activity"/>
    <property type="evidence" value="ECO:0007669"/>
    <property type="project" value="InterPro"/>
</dbReference>
<keyword evidence="3" id="KW-0238">DNA-binding</keyword>
<evidence type="ECO:0000313" key="7">
    <source>
        <dbReference type="Proteomes" id="UP000030853"/>
    </source>
</evidence>
<evidence type="ECO:0000256" key="4">
    <source>
        <dbReference type="ARBA" id="ARBA00023163"/>
    </source>
</evidence>
<dbReference type="EMBL" id="JTJJ01000072">
    <property type="protein sequence ID" value="KHJ66654.1"/>
    <property type="molecule type" value="Genomic_DNA"/>
</dbReference>
<keyword evidence="4" id="KW-0804">Transcription</keyword>
<dbReference type="PROSITE" id="PS50931">
    <property type="entry name" value="HTH_LYSR"/>
    <property type="match status" value="1"/>
</dbReference>
<evidence type="ECO:0000256" key="3">
    <source>
        <dbReference type="ARBA" id="ARBA00023125"/>
    </source>
</evidence>
<dbReference type="Gene3D" id="1.10.10.10">
    <property type="entry name" value="Winged helix-like DNA-binding domain superfamily/Winged helix DNA-binding domain"/>
    <property type="match status" value="1"/>
</dbReference>
<evidence type="ECO:0000259" key="5">
    <source>
        <dbReference type="PROSITE" id="PS50931"/>
    </source>
</evidence>
<dbReference type="Pfam" id="PF00126">
    <property type="entry name" value="HTH_1"/>
    <property type="match status" value="1"/>
</dbReference>
<dbReference type="PANTHER" id="PTHR30126">
    <property type="entry name" value="HTH-TYPE TRANSCRIPTIONAL REGULATOR"/>
    <property type="match status" value="1"/>
</dbReference>